<dbReference type="PANTHER" id="PTHR34557:SF1">
    <property type="entry name" value="PHYTOCHROMOBILIN:FERREDOXIN OXIDOREDUCTASE, CHLOROPLASTIC"/>
    <property type="match status" value="1"/>
</dbReference>
<organism evidence="3 4">
    <name type="scientific">Thalictrum thalictroides</name>
    <name type="common">Rue-anemone</name>
    <name type="synonym">Anemone thalictroides</name>
    <dbReference type="NCBI Taxonomy" id="46969"/>
    <lineage>
        <taxon>Eukaryota</taxon>
        <taxon>Viridiplantae</taxon>
        <taxon>Streptophyta</taxon>
        <taxon>Embryophyta</taxon>
        <taxon>Tracheophyta</taxon>
        <taxon>Spermatophyta</taxon>
        <taxon>Magnoliopsida</taxon>
        <taxon>Ranunculales</taxon>
        <taxon>Ranunculaceae</taxon>
        <taxon>Thalictroideae</taxon>
        <taxon>Thalictrum</taxon>
    </lineage>
</organism>
<evidence type="ECO:0000313" key="3">
    <source>
        <dbReference type="EMBL" id="KAF5182885.1"/>
    </source>
</evidence>
<evidence type="ECO:0000256" key="2">
    <source>
        <dbReference type="ARBA" id="ARBA00023002"/>
    </source>
</evidence>
<dbReference type="GO" id="GO:0010024">
    <property type="term" value="P:phytochromobilin biosynthetic process"/>
    <property type="evidence" value="ECO:0007669"/>
    <property type="project" value="InterPro"/>
</dbReference>
<protein>
    <submittedName>
        <fullName evidence="3">Phytochromobilin:ferredoxin oxidoreductase protein</fullName>
    </submittedName>
</protein>
<dbReference type="GO" id="GO:0050897">
    <property type="term" value="F:cobalt ion binding"/>
    <property type="evidence" value="ECO:0007669"/>
    <property type="project" value="InterPro"/>
</dbReference>
<dbReference type="OrthoDB" id="496703at2759"/>
<dbReference type="AlphaFoldDB" id="A0A7J6VF92"/>
<gene>
    <name evidence="3" type="ORF">FRX31_027528</name>
</gene>
<feature type="non-terminal residue" evidence="3">
    <location>
        <position position="1"/>
    </location>
</feature>
<sequence>VIMNSFLFNGIKALGCKEFRKHFLEYRCEDGTINQKHNVIGKSFHMRPWDSGGNFIGNDP</sequence>
<proteinExistence type="inferred from homology"/>
<evidence type="ECO:0000313" key="4">
    <source>
        <dbReference type="Proteomes" id="UP000554482"/>
    </source>
</evidence>
<comment type="similarity">
    <text evidence="1">Belongs to the HY2 family.</text>
</comment>
<reference evidence="3 4" key="1">
    <citation type="submission" date="2020-06" db="EMBL/GenBank/DDBJ databases">
        <title>Transcriptomic and genomic resources for Thalictrum thalictroides and T. hernandezii: Facilitating candidate gene discovery in an emerging model plant lineage.</title>
        <authorList>
            <person name="Arias T."/>
            <person name="Riano-Pachon D.M."/>
            <person name="Di Stilio V.S."/>
        </authorList>
    </citation>
    <scope>NUCLEOTIDE SEQUENCE [LARGE SCALE GENOMIC DNA]</scope>
    <source>
        <strain evidence="4">cv. WT478/WT964</strain>
        <tissue evidence="3">Leaves</tissue>
    </source>
</reference>
<dbReference type="Proteomes" id="UP000554482">
    <property type="component" value="Unassembled WGS sequence"/>
</dbReference>
<dbReference type="PANTHER" id="PTHR34557">
    <property type="entry name" value="PHYTOCHROMOBILIN:FERREDOXIN OXIDOREDUCTASE, CHLOROPLASTIC"/>
    <property type="match status" value="1"/>
</dbReference>
<accession>A0A7J6VF92</accession>
<name>A0A7J6VF92_THATH</name>
<comment type="caution">
    <text evidence="3">The sequence shown here is derived from an EMBL/GenBank/DDBJ whole genome shotgun (WGS) entry which is preliminary data.</text>
</comment>
<dbReference type="GO" id="GO:0050619">
    <property type="term" value="F:phytochromobilin:ferredoxin oxidoreductase activity"/>
    <property type="evidence" value="ECO:0007669"/>
    <property type="project" value="TreeGrafter"/>
</dbReference>
<dbReference type="InterPro" id="IPR009249">
    <property type="entry name" value="Ferredoxin-dep_bilin_Rdtase"/>
</dbReference>
<evidence type="ECO:0000256" key="1">
    <source>
        <dbReference type="ARBA" id="ARBA00006908"/>
    </source>
</evidence>
<keyword evidence="2" id="KW-0560">Oxidoreductase</keyword>
<dbReference type="EMBL" id="JABWDY010034183">
    <property type="protein sequence ID" value="KAF5182885.1"/>
    <property type="molecule type" value="Genomic_DNA"/>
</dbReference>
<keyword evidence="4" id="KW-1185">Reference proteome</keyword>